<feature type="compositionally biased region" description="Low complexity" evidence="1">
    <location>
        <begin position="1"/>
        <end position="12"/>
    </location>
</feature>
<dbReference type="SMART" id="SM01236">
    <property type="entry name" value="Haem_oxygenase_2"/>
    <property type="match status" value="1"/>
</dbReference>
<dbReference type="InterPro" id="IPR016084">
    <property type="entry name" value="Haem_Oase-like_multi-hlx"/>
</dbReference>
<geneLocation type="plasmid" evidence="2 3">
    <name>pSCATT</name>
</geneLocation>
<reference evidence="3" key="1">
    <citation type="submission" date="2011-12" db="EMBL/GenBank/DDBJ databases">
        <title>Complete genome sequence of Streptomyces cattleya strain DSM 46488.</title>
        <authorList>
            <person name="Ou H.-Y."/>
            <person name="Li P."/>
            <person name="Zhao C."/>
            <person name="O'Hagan D."/>
            <person name="Deng Z."/>
        </authorList>
    </citation>
    <scope>NUCLEOTIDE SEQUENCE [LARGE SCALE GENOMIC DNA]</scope>
    <source>
        <strain evidence="3">ATCC 35852 / DSM 46488 / JCM 4925 / NBRC 14057 / NRRL 8057</strain>
        <plasmid evidence="3">Plasmid pSCATT</plasmid>
    </source>
</reference>
<keyword evidence="3" id="KW-1185">Reference proteome</keyword>
<dbReference type="KEGG" id="scy:SCATT_p06380"/>
<dbReference type="OrthoDB" id="252872at2"/>
<evidence type="ECO:0000256" key="1">
    <source>
        <dbReference type="SAM" id="MobiDB-lite"/>
    </source>
</evidence>
<organism evidence="2 3">
    <name type="scientific">Streptantibioticus cattleyicolor (strain ATCC 35852 / DSM 46488 / JCM 4925 / NBRC 14057 / NRRL 8057)</name>
    <name type="common">Streptomyces cattleya</name>
    <dbReference type="NCBI Taxonomy" id="1003195"/>
    <lineage>
        <taxon>Bacteria</taxon>
        <taxon>Bacillati</taxon>
        <taxon>Actinomycetota</taxon>
        <taxon>Actinomycetes</taxon>
        <taxon>Kitasatosporales</taxon>
        <taxon>Streptomycetaceae</taxon>
        <taxon>Streptantibioticus</taxon>
    </lineage>
</organism>
<gene>
    <name evidence="2" type="ordered locus">SCATT_p06380</name>
</gene>
<evidence type="ECO:0000313" key="3">
    <source>
        <dbReference type="Proteomes" id="UP000007842"/>
    </source>
</evidence>
<keyword evidence="2" id="KW-0614">Plasmid</keyword>
<accession>G8XH85</accession>
<evidence type="ECO:0008006" key="4">
    <source>
        <dbReference type="Google" id="ProtNLM"/>
    </source>
</evidence>
<dbReference type="Proteomes" id="UP000007842">
    <property type="component" value="Plasmid pSCATT"/>
</dbReference>
<dbReference type="Gene3D" id="1.20.910.10">
    <property type="entry name" value="Heme oxygenase-like"/>
    <property type="match status" value="1"/>
</dbReference>
<dbReference type="KEGG" id="sct:SCAT_p1097"/>
<dbReference type="SUPFAM" id="SSF48613">
    <property type="entry name" value="Heme oxygenase-like"/>
    <property type="match status" value="1"/>
</dbReference>
<proteinExistence type="predicted"/>
<protein>
    <recommendedName>
        <fullName evidence="4">Iron-containing redox enzyme</fullName>
    </recommendedName>
</protein>
<name>F8JJ67_STREN</name>
<dbReference type="PATRIC" id="fig|1003195.11.peg.1054"/>
<dbReference type="AlphaFoldDB" id="F8JJ67"/>
<dbReference type="RefSeq" id="WP_014151546.1">
    <property type="nucleotide sequence ID" value="NC_016113.1"/>
</dbReference>
<sequence>MTTTAAPATPRAVPAPPAPRGPVSAAITAALRRPPPAGPLPCDEAARADPYGDDLQLALHLCYELHYRGFAGTDPAWEWDPELLRLRGALEDVFLRALRDEVAGGTDLDGELSALLTEPVEGTGVSHHLVGEGTWEHLREFFAHRSVYHLKEADPHAWVIPRLRGRAKAALVAVEFDEYGGGRAERVHATLFADLLAAAGLDPGYGGYVPVAPAVALAPVNLMSCLGLHRALRGALVGHFTAAEITTAPSARRLVRALDRLAAPEPCRRFYREHIEADAVHEQVMRHEVIGGLLTDEPDLAADVVFGIQATNVLEERLGGHLLDHWRRGVTSLREPLPGAS</sequence>
<accession>F8JJ67</accession>
<evidence type="ECO:0000313" key="2">
    <source>
        <dbReference type="EMBL" id="AEW98831.1"/>
    </source>
</evidence>
<dbReference type="EMBL" id="CP003229">
    <property type="protein sequence ID" value="AEW98831.1"/>
    <property type="molecule type" value="Genomic_DNA"/>
</dbReference>
<dbReference type="Pfam" id="PF14518">
    <property type="entry name" value="Haem_oxygenas_2"/>
    <property type="match status" value="1"/>
</dbReference>
<feature type="region of interest" description="Disordered" evidence="1">
    <location>
        <begin position="1"/>
        <end position="21"/>
    </location>
</feature>
<dbReference type="HOGENOM" id="CLU_052813_0_0_11"/>